<dbReference type="InterPro" id="IPR050204">
    <property type="entry name" value="AraC_XylS_family_regulators"/>
</dbReference>
<dbReference type="AlphaFoldDB" id="A0A2W5K7X8"/>
<organism evidence="5 6">
    <name type="scientific">Rhodanobacter denitrificans</name>
    <dbReference type="NCBI Taxonomy" id="666685"/>
    <lineage>
        <taxon>Bacteria</taxon>
        <taxon>Pseudomonadati</taxon>
        <taxon>Pseudomonadota</taxon>
        <taxon>Gammaproteobacteria</taxon>
        <taxon>Lysobacterales</taxon>
        <taxon>Rhodanobacteraceae</taxon>
        <taxon>Rhodanobacter</taxon>
    </lineage>
</organism>
<name>A0A2W5K7X8_9GAMM</name>
<proteinExistence type="predicted"/>
<dbReference type="EMBL" id="QFPO01000017">
    <property type="protein sequence ID" value="PZQ11205.1"/>
    <property type="molecule type" value="Genomic_DNA"/>
</dbReference>
<evidence type="ECO:0000256" key="3">
    <source>
        <dbReference type="ARBA" id="ARBA00023163"/>
    </source>
</evidence>
<evidence type="ECO:0000313" key="5">
    <source>
        <dbReference type="EMBL" id="PZQ11205.1"/>
    </source>
</evidence>
<dbReference type="Proteomes" id="UP000249046">
    <property type="component" value="Unassembled WGS sequence"/>
</dbReference>
<comment type="caution">
    <text evidence="5">The sequence shown here is derived from an EMBL/GenBank/DDBJ whole genome shotgun (WGS) entry which is preliminary data.</text>
</comment>
<dbReference type="PANTHER" id="PTHR46796">
    <property type="entry name" value="HTH-TYPE TRANSCRIPTIONAL ACTIVATOR RHAS-RELATED"/>
    <property type="match status" value="1"/>
</dbReference>
<feature type="domain" description="HTH araC/xylS-type" evidence="4">
    <location>
        <begin position="150"/>
        <end position="251"/>
    </location>
</feature>
<dbReference type="PANTHER" id="PTHR46796:SF15">
    <property type="entry name" value="BLL1074 PROTEIN"/>
    <property type="match status" value="1"/>
</dbReference>
<keyword evidence="1" id="KW-0805">Transcription regulation</keyword>
<gene>
    <name evidence="5" type="ORF">DI564_14970</name>
</gene>
<evidence type="ECO:0000259" key="4">
    <source>
        <dbReference type="PROSITE" id="PS01124"/>
    </source>
</evidence>
<protein>
    <submittedName>
        <fullName evidence="5">AraC family transcriptional regulator</fullName>
    </submittedName>
</protein>
<dbReference type="GO" id="GO:0003700">
    <property type="term" value="F:DNA-binding transcription factor activity"/>
    <property type="evidence" value="ECO:0007669"/>
    <property type="project" value="InterPro"/>
</dbReference>
<evidence type="ECO:0000256" key="1">
    <source>
        <dbReference type="ARBA" id="ARBA00023015"/>
    </source>
</evidence>
<dbReference type="Pfam" id="PF12833">
    <property type="entry name" value="HTH_18"/>
    <property type="match status" value="1"/>
</dbReference>
<keyword evidence="3" id="KW-0804">Transcription</keyword>
<dbReference type="GO" id="GO:0043565">
    <property type="term" value="F:sequence-specific DNA binding"/>
    <property type="evidence" value="ECO:0007669"/>
    <property type="project" value="InterPro"/>
</dbReference>
<dbReference type="InterPro" id="IPR018060">
    <property type="entry name" value="HTH_AraC"/>
</dbReference>
<reference evidence="5 6" key="1">
    <citation type="submission" date="2017-08" db="EMBL/GenBank/DDBJ databases">
        <title>Infants hospitalized years apart are colonized by the same room-sourced microbial strains.</title>
        <authorList>
            <person name="Brooks B."/>
            <person name="Olm M.R."/>
            <person name="Firek B.A."/>
            <person name="Baker R."/>
            <person name="Thomas B.C."/>
            <person name="Morowitz M.J."/>
            <person name="Banfield J.F."/>
        </authorList>
    </citation>
    <scope>NUCLEOTIDE SEQUENCE [LARGE SCALE GENOMIC DNA]</scope>
    <source>
        <strain evidence="5">S2_005_003_R2_42</strain>
    </source>
</reference>
<keyword evidence="2" id="KW-0238">DNA-binding</keyword>
<dbReference type="PROSITE" id="PS01124">
    <property type="entry name" value="HTH_ARAC_FAMILY_2"/>
    <property type="match status" value="1"/>
</dbReference>
<accession>A0A2W5K7X8</accession>
<evidence type="ECO:0000313" key="6">
    <source>
        <dbReference type="Proteomes" id="UP000249046"/>
    </source>
</evidence>
<sequence length="272" mass="29458">MSATLALPASMPVVGAACPIVATTVSHFRHDRRRVAMPHVEAQVVVRFGPSLPGGIDLHAMGPGTRVLRKFIRAGHRAILARLRPGTYEAVLGVPAAELVGRPVLLEDLWGSARTQRLREQLAGEPDARAAISLLESALSERAARTTVVGAVPRFLQTALEKLQVSGVTTVARELGISERHLRRVLQQALGVSPKAYARLKRFARAVHAAQSGRGVHWSAIAADAGYYDQAHLIADFRSIAGSTPQLLLAELRESERWARIERDQVHFPAVG</sequence>
<dbReference type="Gene3D" id="1.10.10.60">
    <property type="entry name" value="Homeodomain-like"/>
    <property type="match status" value="1"/>
</dbReference>
<evidence type="ECO:0000256" key="2">
    <source>
        <dbReference type="ARBA" id="ARBA00023125"/>
    </source>
</evidence>
<dbReference type="SMART" id="SM00342">
    <property type="entry name" value="HTH_ARAC"/>
    <property type="match status" value="1"/>
</dbReference>